<dbReference type="GeneID" id="2873965"/>
<keyword evidence="2" id="KW-1185">Reference proteome</keyword>
<name>Q5B989_EMENI</name>
<dbReference type="KEGG" id="ani:ANIA_02891"/>
<dbReference type="OMA" id="DCDTTAF"/>
<protein>
    <recommendedName>
        <fullName evidence="3">Methyltransferase domain-containing protein</fullName>
    </recommendedName>
</protein>
<dbReference type="AlphaFoldDB" id="Q5B989"/>
<dbReference type="SUPFAM" id="SSF53335">
    <property type="entry name" value="S-adenosyl-L-methionine-dependent methyltransferases"/>
    <property type="match status" value="1"/>
</dbReference>
<gene>
    <name evidence="1" type="ORF">ANIA_02891</name>
</gene>
<dbReference type="HOGENOM" id="CLU_010595_9_6_1"/>
<dbReference type="Proteomes" id="UP000000560">
    <property type="component" value="Chromosome VI"/>
</dbReference>
<dbReference type="Gene3D" id="3.40.50.150">
    <property type="entry name" value="Vaccinia Virus protein VP39"/>
    <property type="match status" value="1"/>
</dbReference>
<proteinExistence type="predicted"/>
<reference evidence="2" key="1">
    <citation type="journal article" date="2005" name="Nature">
        <title>Sequencing of Aspergillus nidulans and comparative analysis with A. fumigatus and A. oryzae.</title>
        <authorList>
            <person name="Galagan J.E."/>
            <person name="Calvo S.E."/>
            <person name="Cuomo C."/>
            <person name="Ma L.J."/>
            <person name="Wortman J.R."/>
            <person name="Batzoglou S."/>
            <person name="Lee S.I."/>
            <person name="Basturkmen M."/>
            <person name="Spevak C.C."/>
            <person name="Clutterbuck J."/>
            <person name="Kapitonov V."/>
            <person name="Jurka J."/>
            <person name="Scazzocchio C."/>
            <person name="Farman M."/>
            <person name="Butler J."/>
            <person name="Purcell S."/>
            <person name="Harris S."/>
            <person name="Braus G.H."/>
            <person name="Draht O."/>
            <person name="Busch S."/>
            <person name="D'Enfert C."/>
            <person name="Bouchier C."/>
            <person name="Goldman G.H."/>
            <person name="Bell-Pedersen D."/>
            <person name="Griffiths-Jones S."/>
            <person name="Doonan J.H."/>
            <person name="Yu J."/>
            <person name="Vienken K."/>
            <person name="Pain A."/>
            <person name="Freitag M."/>
            <person name="Selker E.U."/>
            <person name="Archer D.B."/>
            <person name="Penalva M.A."/>
            <person name="Oakley B.R."/>
            <person name="Momany M."/>
            <person name="Tanaka T."/>
            <person name="Kumagai T."/>
            <person name="Asai K."/>
            <person name="Machida M."/>
            <person name="Nierman W.C."/>
            <person name="Denning D.W."/>
            <person name="Caddick M."/>
            <person name="Hynes M."/>
            <person name="Paoletti M."/>
            <person name="Fischer R."/>
            <person name="Miller B."/>
            <person name="Dyer P."/>
            <person name="Sachs M.S."/>
            <person name="Osmani S.A."/>
            <person name="Birren B.W."/>
        </authorList>
    </citation>
    <scope>NUCLEOTIDE SEQUENCE [LARGE SCALE GENOMIC DNA]</scope>
    <source>
        <strain evidence="2">FGSC A4 / ATCC 38163 / CBS 112.46 / NRRL 194 / M139</strain>
    </source>
</reference>
<accession>Q5B989</accession>
<dbReference type="InterPro" id="IPR029063">
    <property type="entry name" value="SAM-dependent_MTases_sf"/>
</dbReference>
<dbReference type="eggNOG" id="ENOG502SNAB">
    <property type="taxonomic scope" value="Eukaryota"/>
</dbReference>
<dbReference type="VEuPathDB" id="FungiDB:AN2891"/>
<evidence type="ECO:0008006" key="3">
    <source>
        <dbReference type="Google" id="ProtNLM"/>
    </source>
</evidence>
<accession>C8VJ92</accession>
<dbReference type="InParanoid" id="Q5B989"/>
<dbReference type="OrthoDB" id="417697at2759"/>
<dbReference type="EMBL" id="BN001306">
    <property type="protein sequence ID" value="CBF83801.1"/>
    <property type="molecule type" value="Genomic_DNA"/>
</dbReference>
<reference evidence="2" key="2">
    <citation type="journal article" date="2009" name="Fungal Genet. Biol.">
        <title>The 2008 update of the Aspergillus nidulans genome annotation: a community effort.</title>
        <authorList>
            <person name="Wortman J.R."/>
            <person name="Gilsenan J.M."/>
            <person name="Joardar V."/>
            <person name="Deegan J."/>
            <person name="Clutterbuck J."/>
            <person name="Andersen M.R."/>
            <person name="Archer D."/>
            <person name="Bencina M."/>
            <person name="Braus G."/>
            <person name="Coutinho P."/>
            <person name="von Dohren H."/>
            <person name="Doonan J."/>
            <person name="Driessen A.J."/>
            <person name="Durek P."/>
            <person name="Espeso E."/>
            <person name="Fekete E."/>
            <person name="Flipphi M."/>
            <person name="Estrada C.G."/>
            <person name="Geysens S."/>
            <person name="Goldman G."/>
            <person name="de Groot P.W."/>
            <person name="Hansen K."/>
            <person name="Harris S.D."/>
            <person name="Heinekamp T."/>
            <person name="Helmstaedt K."/>
            <person name="Henrissat B."/>
            <person name="Hofmann G."/>
            <person name="Homan T."/>
            <person name="Horio T."/>
            <person name="Horiuchi H."/>
            <person name="James S."/>
            <person name="Jones M."/>
            <person name="Karaffa L."/>
            <person name="Karanyi Z."/>
            <person name="Kato M."/>
            <person name="Keller N."/>
            <person name="Kelly D.E."/>
            <person name="Kiel J.A."/>
            <person name="Kim J.M."/>
            <person name="van der Klei I.J."/>
            <person name="Klis F.M."/>
            <person name="Kovalchuk A."/>
            <person name="Krasevec N."/>
            <person name="Kubicek C.P."/>
            <person name="Liu B."/>
            <person name="Maccabe A."/>
            <person name="Meyer V."/>
            <person name="Mirabito P."/>
            <person name="Miskei M."/>
            <person name="Mos M."/>
            <person name="Mullins J."/>
            <person name="Nelson D.R."/>
            <person name="Nielsen J."/>
            <person name="Oakley B.R."/>
            <person name="Osmani S.A."/>
            <person name="Pakula T."/>
            <person name="Paszewski A."/>
            <person name="Paulsen I."/>
            <person name="Pilsyk S."/>
            <person name="Pocsi I."/>
            <person name="Punt P.J."/>
            <person name="Ram A.F."/>
            <person name="Ren Q."/>
            <person name="Robellet X."/>
            <person name="Robson G."/>
            <person name="Seiboth B."/>
            <person name="van Solingen P."/>
            <person name="Specht T."/>
            <person name="Sun J."/>
            <person name="Taheri-Talesh N."/>
            <person name="Takeshita N."/>
            <person name="Ussery D."/>
            <person name="vanKuyk P.A."/>
            <person name="Visser H."/>
            <person name="van de Vondervoort P.J."/>
            <person name="de Vries R.P."/>
            <person name="Walton J."/>
            <person name="Xiang X."/>
            <person name="Xiong Y."/>
            <person name="Zeng A.P."/>
            <person name="Brandt B.W."/>
            <person name="Cornell M.J."/>
            <person name="van den Hondel C.A."/>
            <person name="Visser J."/>
            <person name="Oliver S.G."/>
            <person name="Turner G."/>
        </authorList>
    </citation>
    <scope>GENOME REANNOTATION</scope>
    <source>
        <strain evidence="2">FGSC A4 / ATCC 38163 / CBS 112.46 / NRRL 194 / M139</strain>
    </source>
</reference>
<evidence type="ECO:0000313" key="2">
    <source>
        <dbReference type="Proteomes" id="UP000000560"/>
    </source>
</evidence>
<evidence type="ECO:0000313" key="1">
    <source>
        <dbReference type="EMBL" id="CBF83801.1"/>
    </source>
</evidence>
<organism evidence="1 2">
    <name type="scientific">Emericella nidulans (strain FGSC A4 / ATCC 38163 / CBS 112.46 / NRRL 194 / M139)</name>
    <name type="common">Aspergillus nidulans</name>
    <dbReference type="NCBI Taxonomy" id="227321"/>
    <lineage>
        <taxon>Eukaryota</taxon>
        <taxon>Fungi</taxon>
        <taxon>Dikarya</taxon>
        <taxon>Ascomycota</taxon>
        <taxon>Pezizomycotina</taxon>
        <taxon>Eurotiomycetes</taxon>
        <taxon>Eurotiomycetidae</taxon>
        <taxon>Eurotiales</taxon>
        <taxon>Aspergillaceae</taxon>
        <taxon>Aspergillus</taxon>
        <taxon>Aspergillus subgen. Nidulantes</taxon>
    </lineage>
</organism>
<dbReference type="RefSeq" id="XP_660495.1">
    <property type="nucleotide sequence ID" value="XM_655403.1"/>
</dbReference>
<sequence>MGDASETYPLARDSAESARIWLLEARDLLSSRVPNQEPKTFHGFDISAAQFPGSPPEGVSFSCQDILKPFPPEYHRKYDLVHVRLLVTAFPEKEYETAVRNLVEILKPGGFIQWTDLNGSFLASPSSTELSDPRSSFLVSTWLGFIESQSLALDAPASLAEVFKKAGLADVRNTGYAQHDLSQALKLRAQEWQADSFGAVVKRLLIKNGDMEADAKRKVEAEVAKLRKYFEDTGEVLGIRFGVVVGRKTA</sequence>